<keyword evidence="23" id="KW-1185">Reference proteome</keyword>
<dbReference type="Pfam" id="PF00051">
    <property type="entry name" value="Kringle"/>
    <property type="match status" value="1"/>
</dbReference>
<evidence type="ECO:0000256" key="8">
    <source>
        <dbReference type="ARBA" id="ARBA00022801"/>
    </source>
</evidence>
<evidence type="ECO:0000256" key="15">
    <source>
        <dbReference type="PROSITE-ProRule" id="PRU00121"/>
    </source>
</evidence>
<dbReference type="InterPro" id="IPR001881">
    <property type="entry name" value="EGF-like_Ca-bd_dom"/>
</dbReference>
<feature type="disulfide bond" evidence="14">
    <location>
        <begin position="91"/>
        <end position="100"/>
    </location>
</feature>
<evidence type="ECO:0000313" key="22">
    <source>
        <dbReference type="EMBL" id="KAK1164332.1"/>
    </source>
</evidence>
<evidence type="ECO:0000256" key="4">
    <source>
        <dbReference type="ARBA" id="ARBA00022572"/>
    </source>
</evidence>
<dbReference type="PROSITE" id="PS00022">
    <property type="entry name" value="EGF_1"/>
    <property type="match status" value="3"/>
</dbReference>
<dbReference type="SMART" id="SM00130">
    <property type="entry name" value="KR"/>
    <property type="match status" value="1"/>
</dbReference>
<dbReference type="InterPro" id="IPR050127">
    <property type="entry name" value="Serine_Proteases_S1"/>
</dbReference>
<feature type="disulfide bond" evidence="14">
    <location>
        <begin position="601"/>
        <end position="618"/>
    </location>
</feature>
<dbReference type="EMBL" id="JAGXEW010000013">
    <property type="protein sequence ID" value="KAK1164332.1"/>
    <property type="molecule type" value="Genomic_DNA"/>
</dbReference>
<dbReference type="CDD" id="cd00108">
    <property type="entry name" value="KR"/>
    <property type="match status" value="1"/>
</dbReference>
<dbReference type="PRINTS" id="PR00722">
    <property type="entry name" value="CHYMOTRYPSIN"/>
</dbReference>
<dbReference type="Pfam" id="PF00008">
    <property type="entry name" value="EGF"/>
    <property type="match status" value="3"/>
</dbReference>
<feature type="chain" id="PRO_5042258577" description="trypsin" evidence="18">
    <location>
        <begin position="23"/>
        <end position="997"/>
    </location>
</feature>
<evidence type="ECO:0000259" key="21">
    <source>
        <dbReference type="PROSITE" id="PS50240"/>
    </source>
</evidence>
<gene>
    <name evidence="22" type="ORF">AOXY_G14598</name>
</gene>
<keyword evidence="7" id="KW-0677">Repeat</keyword>
<dbReference type="CDD" id="cd00054">
    <property type="entry name" value="EGF_CA"/>
    <property type="match status" value="3"/>
</dbReference>
<dbReference type="PROSITE" id="PS00134">
    <property type="entry name" value="TRYPSIN_HIS"/>
    <property type="match status" value="2"/>
</dbReference>
<dbReference type="EC" id="3.4.21.4" evidence="13"/>
<accession>A0AAD8D8Y9</accession>
<dbReference type="SMART" id="SM00181">
    <property type="entry name" value="EGF"/>
    <property type="match status" value="5"/>
</dbReference>
<feature type="domain" description="EGF-like" evidence="19">
    <location>
        <begin position="515"/>
        <end position="551"/>
    </location>
</feature>
<organism evidence="22 23">
    <name type="scientific">Acipenser oxyrinchus oxyrinchus</name>
    <dbReference type="NCBI Taxonomy" id="40147"/>
    <lineage>
        <taxon>Eukaryota</taxon>
        <taxon>Metazoa</taxon>
        <taxon>Chordata</taxon>
        <taxon>Craniata</taxon>
        <taxon>Vertebrata</taxon>
        <taxon>Euteleostomi</taxon>
        <taxon>Actinopterygii</taxon>
        <taxon>Chondrostei</taxon>
        <taxon>Acipenseriformes</taxon>
        <taxon>Acipenseridae</taxon>
        <taxon>Acipenser</taxon>
    </lineage>
</organism>
<keyword evidence="4 15" id="KW-0420">Kringle</keyword>
<dbReference type="Proteomes" id="UP001230051">
    <property type="component" value="Unassembled WGS sequence"/>
</dbReference>
<keyword evidence="2" id="KW-0964">Secreted</keyword>
<feature type="compositionally biased region" description="Basic and acidic residues" evidence="17">
    <location>
        <begin position="154"/>
        <end position="163"/>
    </location>
</feature>
<dbReference type="FunFam" id="2.10.25.10:FF:000321">
    <property type="entry name" value="Protein delta homolog 1"/>
    <property type="match status" value="1"/>
</dbReference>
<evidence type="ECO:0000256" key="6">
    <source>
        <dbReference type="ARBA" id="ARBA00022729"/>
    </source>
</evidence>
<evidence type="ECO:0000256" key="16">
    <source>
        <dbReference type="RuleBase" id="RU363034"/>
    </source>
</evidence>
<dbReference type="PROSITE" id="PS00135">
    <property type="entry name" value="TRYPSIN_SER"/>
    <property type="match status" value="2"/>
</dbReference>
<dbReference type="Gene3D" id="2.40.10.10">
    <property type="entry name" value="Trypsin-like serine proteases"/>
    <property type="match status" value="2"/>
</dbReference>
<reference evidence="22" key="1">
    <citation type="submission" date="2022-02" db="EMBL/GenBank/DDBJ databases">
        <title>Atlantic sturgeon de novo genome assembly.</title>
        <authorList>
            <person name="Stock M."/>
            <person name="Klopp C."/>
            <person name="Guiguen Y."/>
            <person name="Cabau C."/>
            <person name="Parinello H."/>
            <person name="Santidrian Yebra-Pimentel E."/>
            <person name="Kuhl H."/>
            <person name="Dirks R.P."/>
            <person name="Guessner J."/>
            <person name="Wuertz S."/>
            <person name="Du K."/>
            <person name="Schartl M."/>
        </authorList>
    </citation>
    <scope>NUCLEOTIDE SEQUENCE</scope>
    <source>
        <strain evidence="22">STURGEONOMICS-FGT-2020</strain>
        <tissue evidence="22">Whole blood</tissue>
    </source>
</reference>
<dbReference type="PANTHER" id="PTHR24264">
    <property type="entry name" value="TRYPSIN-RELATED"/>
    <property type="match status" value="1"/>
</dbReference>
<keyword evidence="9 16" id="KW-0720">Serine protease</keyword>
<feature type="disulfide bond" evidence="14">
    <location>
        <begin position="620"/>
        <end position="629"/>
    </location>
</feature>
<dbReference type="PROSITE" id="PS00021">
    <property type="entry name" value="KRINGLE_1"/>
    <property type="match status" value="1"/>
</dbReference>
<dbReference type="GO" id="GO:0004252">
    <property type="term" value="F:serine-type endopeptidase activity"/>
    <property type="evidence" value="ECO:0007669"/>
    <property type="project" value="UniProtKB-EC"/>
</dbReference>
<keyword evidence="8 16" id="KW-0378">Hydrolase</keyword>
<feature type="domain" description="Peptidase S1" evidence="21">
    <location>
        <begin position="756"/>
        <end position="997"/>
    </location>
</feature>
<dbReference type="SMART" id="SM00179">
    <property type="entry name" value="EGF_CA"/>
    <property type="match status" value="3"/>
</dbReference>
<dbReference type="PROSITE" id="PS50026">
    <property type="entry name" value="EGF_3"/>
    <property type="match status" value="3"/>
</dbReference>
<feature type="domain" description="Peptidase S1" evidence="21">
    <location>
        <begin position="190"/>
        <end position="429"/>
    </location>
</feature>
<evidence type="ECO:0000256" key="2">
    <source>
        <dbReference type="ARBA" id="ARBA00022525"/>
    </source>
</evidence>
<feature type="domain" description="EGF-like" evidence="19">
    <location>
        <begin position="65"/>
        <end position="101"/>
    </location>
</feature>
<dbReference type="InterPro" id="IPR043504">
    <property type="entry name" value="Peptidase_S1_PA_chymotrypsin"/>
</dbReference>
<proteinExistence type="predicted"/>
<evidence type="ECO:0000259" key="19">
    <source>
        <dbReference type="PROSITE" id="PS50026"/>
    </source>
</evidence>
<dbReference type="SUPFAM" id="SSF57196">
    <property type="entry name" value="EGF/Laminin"/>
    <property type="match status" value="2"/>
</dbReference>
<evidence type="ECO:0000256" key="7">
    <source>
        <dbReference type="ARBA" id="ARBA00022737"/>
    </source>
</evidence>
<dbReference type="PROSITE" id="PS50240">
    <property type="entry name" value="TRYPSIN_DOM"/>
    <property type="match status" value="2"/>
</dbReference>
<evidence type="ECO:0000256" key="11">
    <source>
        <dbReference type="ARBA" id="ARBA00023180"/>
    </source>
</evidence>
<keyword evidence="11" id="KW-0325">Glycoprotein</keyword>
<comment type="caution">
    <text evidence="14">Lacks conserved residue(s) required for the propagation of feature annotation.</text>
</comment>
<dbReference type="SMART" id="SM00020">
    <property type="entry name" value="Tryp_SPc"/>
    <property type="match status" value="2"/>
</dbReference>
<name>A0AAD8D8Y9_ACIOX</name>
<keyword evidence="3 14" id="KW-0245">EGF-like domain</keyword>
<evidence type="ECO:0000256" key="3">
    <source>
        <dbReference type="ARBA" id="ARBA00022536"/>
    </source>
</evidence>
<dbReference type="Gene3D" id="2.10.25.10">
    <property type="entry name" value="Laminin"/>
    <property type="match status" value="3"/>
</dbReference>
<evidence type="ECO:0000256" key="1">
    <source>
        <dbReference type="ARBA" id="ARBA00004239"/>
    </source>
</evidence>
<comment type="subcellular location">
    <subcellularLocation>
        <location evidence="1">Secreted</location>
        <location evidence="1">Extracellular space</location>
    </subcellularLocation>
</comment>
<dbReference type="Pfam" id="PF00089">
    <property type="entry name" value="Trypsin"/>
    <property type="match status" value="2"/>
</dbReference>
<evidence type="ECO:0000256" key="12">
    <source>
        <dbReference type="ARBA" id="ARBA00036320"/>
    </source>
</evidence>
<evidence type="ECO:0000259" key="20">
    <source>
        <dbReference type="PROSITE" id="PS50070"/>
    </source>
</evidence>
<comment type="catalytic activity">
    <reaction evidence="12">
        <text>Preferential cleavage: Arg-|-Xaa, Lys-|-Xaa.</text>
        <dbReference type="EC" id="3.4.21.4"/>
    </reaction>
</comment>
<protein>
    <recommendedName>
        <fullName evidence="13">trypsin</fullName>
        <ecNumber evidence="13">3.4.21.4</ecNumber>
    </recommendedName>
</protein>
<dbReference type="InterPro" id="IPR009003">
    <property type="entry name" value="Peptidase_S1_PA"/>
</dbReference>
<evidence type="ECO:0000256" key="10">
    <source>
        <dbReference type="ARBA" id="ARBA00023157"/>
    </source>
</evidence>
<dbReference type="AlphaFoldDB" id="A0AAD8D8Y9"/>
<dbReference type="InterPro" id="IPR033116">
    <property type="entry name" value="TRYPSIN_SER"/>
</dbReference>
<feature type="signal peptide" evidence="18">
    <location>
        <begin position="1"/>
        <end position="22"/>
    </location>
</feature>
<dbReference type="PANTHER" id="PTHR24264:SF40">
    <property type="entry name" value="HYALURONAN-BINDING PROTEIN 2"/>
    <property type="match status" value="1"/>
</dbReference>
<dbReference type="FunFam" id="2.40.10.10:FF:000069">
    <property type="entry name" value="Hyaluronan-binding protein 2"/>
    <property type="match status" value="2"/>
</dbReference>
<evidence type="ECO:0000256" key="17">
    <source>
        <dbReference type="SAM" id="MobiDB-lite"/>
    </source>
</evidence>
<dbReference type="InterPro" id="IPR001254">
    <property type="entry name" value="Trypsin_dom"/>
</dbReference>
<dbReference type="SUPFAM" id="SSF57440">
    <property type="entry name" value="Kringle-like"/>
    <property type="match status" value="1"/>
</dbReference>
<keyword evidence="5 16" id="KW-0645">Protease</keyword>
<evidence type="ECO:0000256" key="13">
    <source>
        <dbReference type="ARBA" id="ARBA00038868"/>
    </source>
</evidence>
<dbReference type="InterPro" id="IPR001314">
    <property type="entry name" value="Peptidase_S1A"/>
</dbReference>
<feature type="domain" description="EGF-like" evidence="19">
    <location>
        <begin position="592"/>
        <end position="630"/>
    </location>
</feature>
<dbReference type="InterPro" id="IPR018114">
    <property type="entry name" value="TRYPSIN_HIS"/>
</dbReference>
<feature type="region of interest" description="Disordered" evidence="17">
    <location>
        <begin position="143"/>
        <end position="169"/>
    </location>
</feature>
<dbReference type="InterPro" id="IPR000001">
    <property type="entry name" value="Kringle"/>
</dbReference>
<dbReference type="SUPFAM" id="SSF50494">
    <property type="entry name" value="Trypsin-like serine proteases"/>
    <property type="match status" value="2"/>
</dbReference>
<evidence type="ECO:0000313" key="23">
    <source>
        <dbReference type="Proteomes" id="UP001230051"/>
    </source>
</evidence>
<dbReference type="InterPro" id="IPR018056">
    <property type="entry name" value="Kringle_CS"/>
</dbReference>
<dbReference type="InterPro" id="IPR000742">
    <property type="entry name" value="EGF"/>
</dbReference>
<feature type="domain" description="Kringle" evidence="20">
    <location>
        <begin position="635"/>
        <end position="717"/>
    </location>
</feature>
<feature type="disulfide bond" evidence="14">
    <location>
        <begin position="541"/>
        <end position="550"/>
    </location>
</feature>
<comment type="caution">
    <text evidence="22">The sequence shown here is derived from an EMBL/GenBank/DDBJ whole genome shotgun (WGS) entry which is preliminary data.</text>
</comment>
<dbReference type="InterPro" id="IPR013806">
    <property type="entry name" value="Kringle-like"/>
</dbReference>
<dbReference type="PROSITE" id="PS01186">
    <property type="entry name" value="EGF_2"/>
    <property type="match status" value="4"/>
</dbReference>
<evidence type="ECO:0000256" key="14">
    <source>
        <dbReference type="PROSITE-ProRule" id="PRU00076"/>
    </source>
</evidence>
<dbReference type="PRINTS" id="PR00018">
    <property type="entry name" value="KRINGLE"/>
</dbReference>
<dbReference type="GO" id="GO:0006508">
    <property type="term" value="P:proteolysis"/>
    <property type="evidence" value="ECO:0007669"/>
    <property type="project" value="UniProtKB-KW"/>
</dbReference>
<dbReference type="CDD" id="cd00190">
    <property type="entry name" value="Tryp_SPc"/>
    <property type="match status" value="2"/>
</dbReference>
<dbReference type="GO" id="GO:0005509">
    <property type="term" value="F:calcium ion binding"/>
    <property type="evidence" value="ECO:0007669"/>
    <property type="project" value="InterPro"/>
</dbReference>
<evidence type="ECO:0000256" key="9">
    <source>
        <dbReference type="ARBA" id="ARBA00022825"/>
    </source>
</evidence>
<dbReference type="Gene3D" id="2.40.20.10">
    <property type="entry name" value="Plasminogen Kringle 4"/>
    <property type="match status" value="1"/>
</dbReference>
<dbReference type="InterPro" id="IPR038178">
    <property type="entry name" value="Kringle_sf"/>
</dbReference>
<dbReference type="PROSITE" id="PS50070">
    <property type="entry name" value="KRINGLE_2"/>
    <property type="match status" value="1"/>
</dbReference>
<keyword evidence="6 18" id="KW-0732">Signal</keyword>
<evidence type="ECO:0000256" key="5">
    <source>
        <dbReference type="ARBA" id="ARBA00022670"/>
    </source>
</evidence>
<dbReference type="GO" id="GO:0005615">
    <property type="term" value="C:extracellular space"/>
    <property type="evidence" value="ECO:0007669"/>
    <property type="project" value="TreeGrafter"/>
</dbReference>
<evidence type="ECO:0000256" key="18">
    <source>
        <dbReference type="SAM" id="SignalP"/>
    </source>
</evidence>
<sequence>MAFQAVRLALCITLLRLPSSFAVLRDIVDAYDYAEADYDLHYTYEYDYEPAAPDSFDWLYDLVGTEEGCDPNPCQNNGVCEGRSGRYKCHCPEPFSGRNCHKVNGVCKKTKCGKGECVITSTPPYYRCKCRYPFQPPNCKKLRPGPVPVPPKGPSEELPKDSPKGPATAAPSEMFATCGIAEPKAARYRIYGGIKAIPGAHPWQASIQTKHPSNIARHYCGGILIKSCWVLTAAHCVVGTSLRVQVVLGGQDLQKNEPEDQTFDVEKSIVHENYRNTGKALYNDIALLKLKPVGGQCAKETRYVKTACLPDSPFADGTECSISGWGSTETTVISNQLLSAKVLLISQERCKNRNVYGSLLDNSMFCAGNLEGGPDSCQGDSGGPLTCKRDGKHYAYGIVSWGDQCGLKSKPGVYARVTEFVDWIKSKLLHLKRYPLLKMYKKRVFSHWGLTLFIALLPVVSSSFAHLDAIQDLSDTLSDILNDDSDTYLYGDDYGGGDAAGITDAIDWLYDYIDTENGCEPNPCQNNGTCEPRGGTYRCACPEPYTGKNCQKVTNFCKNAKCGMGDCVITSTAPYYECKCRHPYQQPNCRKVASACHPNPCGNGGACTEGRRRSTFTCTCPQPFRGDLCEVGKDDCYEGNGETYRGNVSSAEDGSRCLYWSSYQVLKDNTPYENIGVKEGLGSHRYCRNPDSDIKPWCFIKIKRNQLKWKYCDITQCGLSLPAAPGPTEMPSKELSTAGMFATCGIPEPKIIRARIYGGKKAIPGAHPWQASLQIKSEAEDQPSHLCGGTLIKACWVLTAAHCTEGKTASEIKVVLGGQDIEKQERYDQSFDVEDVIEHENYREMEDALYNDIALLKLKPVGGQCAKETRYVKTACLPDSPFADGTECSISGWGSTETSHISNMLLDSKVLLISQKRCNNDKSYQKRLDKSMFCAGNLKGGPDSCQGDSGGPLTCVNDGKHFIYGVVSWGDQCGLKNKPGIYARVTEFVDWIKSKIN</sequence>
<keyword evidence="10 14" id="KW-1015">Disulfide bond</keyword>
<dbReference type="FunFam" id="2.40.20.10:FF:000001">
    <property type="entry name" value="Urokinase-type plasminogen activator"/>
    <property type="match status" value="1"/>
</dbReference>